<evidence type="ECO:0000256" key="5">
    <source>
        <dbReference type="ARBA" id="ARBA00023136"/>
    </source>
</evidence>
<dbReference type="InterPro" id="IPR044878">
    <property type="entry name" value="UbiA_sf"/>
</dbReference>
<evidence type="ECO:0000256" key="6">
    <source>
        <dbReference type="SAM" id="Phobius"/>
    </source>
</evidence>
<dbReference type="OrthoDB" id="9803632at2"/>
<comment type="subcellular location">
    <subcellularLocation>
        <location evidence="1">Membrane</location>
        <topology evidence="1">Multi-pass membrane protein</topology>
    </subcellularLocation>
</comment>
<dbReference type="NCBIfam" id="NF006088">
    <property type="entry name" value="PRK08238.1"/>
    <property type="match status" value="1"/>
</dbReference>
<dbReference type="CDD" id="cd13963">
    <property type="entry name" value="PT_UbiA_2"/>
    <property type="match status" value="1"/>
</dbReference>
<keyword evidence="2" id="KW-1003">Cell membrane</keyword>
<reference evidence="7 8" key="1">
    <citation type="submission" date="2018-05" db="EMBL/GenBank/DDBJ databases">
        <title>Pararhodobacter marina sp. nov., isolated from deep-sea water of the Indian Ocean.</title>
        <authorList>
            <person name="Lai Q.Sr."/>
            <person name="Liu X."/>
            <person name="Shao Z."/>
        </authorList>
    </citation>
    <scope>NUCLEOTIDE SEQUENCE [LARGE SCALE GENOMIC DNA]</scope>
    <source>
        <strain evidence="7 8">CIC4N-9</strain>
    </source>
</reference>
<sequence>MDQLADTRPATERVLAVDLDGTLVRSDMLYESFWAAMAQDWRTPWIALRGLSGGKAVLKARLAAMALPDPATLPYDTAVLDEIRHWREAGGRVALVTAADSRVALAIADHLDLFDEVHASDGLTNLKGPAKAAWLRERYGAGGYVYAGDSTADLAVWQEAGDALTVGAAPSLRARVEDLHPKARHLSPPEPVLPAALRAVRPHQWLKNMLIFFPMVAAHDFNLMAFAMGVLAFVSFSLVASSVYLLNDLLDIASDRAHPRKRMRPLAAGTLPLKTGMMLIPLLLLAGIGVGLFLPPVFLLVLAGYYALTVAYSLWLKRRPIIDICALASLYTMRVIAGGAAAGIGLSVWLLAFSAFLFFALAAVKRQAELVDMMQRGVDEAAGRGYRVSDLPLVTQMATASGFVAVLVLMLYLNEPEVLVLYSHPVLLWAACLAMLYWISRMVLVASRGKMDDDPTVYAARDRVSLTIVALIAALFIAAKVL</sequence>
<evidence type="ECO:0000313" key="8">
    <source>
        <dbReference type="Proteomes" id="UP000244940"/>
    </source>
</evidence>
<comment type="caution">
    <text evidence="7">The sequence shown here is derived from an EMBL/GenBank/DDBJ whole genome shotgun (WGS) entry which is preliminary data.</text>
</comment>
<dbReference type="GeneID" id="94364113"/>
<dbReference type="InterPro" id="IPR039653">
    <property type="entry name" value="Prenyltransferase"/>
</dbReference>
<organism evidence="7 8">
    <name type="scientific">Pararhodobacter marinus</name>
    <dbReference type="NCBI Taxonomy" id="2184063"/>
    <lineage>
        <taxon>Bacteria</taxon>
        <taxon>Pseudomonadati</taxon>
        <taxon>Pseudomonadota</taxon>
        <taxon>Alphaproteobacteria</taxon>
        <taxon>Rhodobacterales</taxon>
        <taxon>Paracoccaceae</taxon>
        <taxon>Pararhodobacter</taxon>
    </lineage>
</organism>
<dbReference type="GO" id="GO:0016765">
    <property type="term" value="F:transferase activity, transferring alkyl or aryl (other than methyl) groups"/>
    <property type="evidence" value="ECO:0007669"/>
    <property type="project" value="InterPro"/>
</dbReference>
<protein>
    <submittedName>
        <fullName evidence="7">UbiA family prenyltransferase</fullName>
    </submittedName>
</protein>
<evidence type="ECO:0000256" key="1">
    <source>
        <dbReference type="ARBA" id="ARBA00004141"/>
    </source>
</evidence>
<evidence type="ECO:0000256" key="2">
    <source>
        <dbReference type="ARBA" id="ARBA00022475"/>
    </source>
</evidence>
<evidence type="ECO:0000256" key="4">
    <source>
        <dbReference type="ARBA" id="ARBA00022989"/>
    </source>
</evidence>
<dbReference type="GO" id="GO:0009247">
    <property type="term" value="P:glycolipid biosynthetic process"/>
    <property type="evidence" value="ECO:0007669"/>
    <property type="project" value="TreeGrafter"/>
</dbReference>
<dbReference type="PANTHER" id="PTHR11048:SF5">
    <property type="entry name" value="DECAPRENYL-PHOSPHATE PHOSPHORIBOSYLTRANSFERASE"/>
    <property type="match status" value="1"/>
</dbReference>
<dbReference type="EMBL" id="QEYD01000002">
    <property type="protein sequence ID" value="PWE30989.1"/>
    <property type="molecule type" value="Genomic_DNA"/>
</dbReference>
<evidence type="ECO:0000256" key="3">
    <source>
        <dbReference type="ARBA" id="ARBA00022692"/>
    </source>
</evidence>
<proteinExistence type="predicted"/>
<keyword evidence="3 6" id="KW-0812">Transmembrane</keyword>
<keyword evidence="8" id="KW-1185">Reference proteome</keyword>
<dbReference type="GO" id="GO:0005886">
    <property type="term" value="C:plasma membrane"/>
    <property type="evidence" value="ECO:0007669"/>
    <property type="project" value="TreeGrafter"/>
</dbReference>
<name>A0A2U2CGP2_9RHOB</name>
<dbReference type="Pfam" id="PF01040">
    <property type="entry name" value="UbiA"/>
    <property type="match status" value="1"/>
</dbReference>
<dbReference type="SUPFAM" id="SSF56784">
    <property type="entry name" value="HAD-like"/>
    <property type="match status" value="1"/>
</dbReference>
<feature type="transmembrane region" description="Helical" evidence="6">
    <location>
        <begin position="292"/>
        <end position="314"/>
    </location>
</feature>
<gene>
    <name evidence="7" type="ORF">C4N9_04355</name>
</gene>
<feature type="transmembrane region" description="Helical" evidence="6">
    <location>
        <begin position="460"/>
        <end position="479"/>
    </location>
</feature>
<keyword evidence="7" id="KW-0808">Transferase</keyword>
<dbReference type="InterPro" id="IPR036412">
    <property type="entry name" value="HAD-like_sf"/>
</dbReference>
<feature type="transmembrane region" description="Helical" evidence="6">
    <location>
        <begin position="419"/>
        <end position="439"/>
    </location>
</feature>
<feature type="transmembrane region" description="Helical" evidence="6">
    <location>
        <begin position="393"/>
        <end position="413"/>
    </location>
</feature>
<feature type="transmembrane region" description="Helical" evidence="6">
    <location>
        <begin position="223"/>
        <end position="246"/>
    </location>
</feature>
<dbReference type="Proteomes" id="UP000244940">
    <property type="component" value="Unassembled WGS sequence"/>
</dbReference>
<dbReference type="Gene3D" id="1.10.357.140">
    <property type="entry name" value="UbiA prenyltransferase"/>
    <property type="match status" value="1"/>
</dbReference>
<dbReference type="Pfam" id="PF12710">
    <property type="entry name" value="HAD"/>
    <property type="match status" value="1"/>
</dbReference>
<keyword evidence="4 6" id="KW-1133">Transmembrane helix</keyword>
<feature type="transmembrane region" description="Helical" evidence="6">
    <location>
        <begin position="346"/>
        <end position="364"/>
    </location>
</feature>
<dbReference type="AlphaFoldDB" id="A0A2U2CGP2"/>
<dbReference type="InterPro" id="IPR000537">
    <property type="entry name" value="UbiA_prenyltransferase"/>
</dbReference>
<evidence type="ECO:0000313" key="7">
    <source>
        <dbReference type="EMBL" id="PWE30989.1"/>
    </source>
</evidence>
<dbReference type="PANTHER" id="PTHR11048">
    <property type="entry name" value="PRENYLTRANSFERASES"/>
    <property type="match status" value="1"/>
</dbReference>
<dbReference type="RefSeq" id="WP_109532067.1">
    <property type="nucleotide sequence ID" value="NZ_QEYD01000002.1"/>
</dbReference>
<feature type="transmembrane region" description="Helical" evidence="6">
    <location>
        <begin position="266"/>
        <end position="286"/>
    </location>
</feature>
<dbReference type="InterPro" id="IPR023214">
    <property type="entry name" value="HAD_sf"/>
</dbReference>
<dbReference type="Gene3D" id="3.40.50.1000">
    <property type="entry name" value="HAD superfamily/HAD-like"/>
    <property type="match status" value="1"/>
</dbReference>
<accession>A0A2U2CGP2</accession>
<keyword evidence="5 6" id="KW-0472">Membrane</keyword>